<dbReference type="Pfam" id="PF13343">
    <property type="entry name" value="SBP_bac_6"/>
    <property type="match status" value="1"/>
</dbReference>
<dbReference type="PANTHER" id="PTHR30006">
    <property type="entry name" value="THIAMINE-BINDING PERIPLASMIC PROTEIN-RELATED"/>
    <property type="match status" value="1"/>
</dbReference>
<feature type="signal peptide" evidence="2">
    <location>
        <begin position="1"/>
        <end position="26"/>
    </location>
</feature>
<accession>A0ABW5XFR8</accession>
<dbReference type="CDD" id="cd13545">
    <property type="entry name" value="PBP2_TbpA"/>
    <property type="match status" value="1"/>
</dbReference>
<dbReference type="InterPro" id="IPR005948">
    <property type="entry name" value="ThiB-like"/>
</dbReference>
<dbReference type="PANTHER" id="PTHR30006:SF2">
    <property type="entry name" value="ABC TRANSPORTER SUBSTRATE-BINDING PROTEIN"/>
    <property type="match status" value="1"/>
</dbReference>
<name>A0ABW5XFR8_9MICO</name>
<keyword evidence="1 2" id="KW-0732">Signal</keyword>
<protein>
    <submittedName>
        <fullName evidence="3">Thiamine ABC transporter substrate binding subunit</fullName>
    </submittedName>
</protein>
<comment type="caution">
    <text evidence="3">The sequence shown here is derived from an EMBL/GenBank/DDBJ whole genome shotgun (WGS) entry which is preliminary data.</text>
</comment>
<organism evidence="3 4">
    <name type="scientific">Populibacterium corticicola</name>
    <dbReference type="NCBI Taxonomy" id="1812826"/>
    <lineage>
        <taxon>Bacteria</taxon>
        <taxon>Bacillati</taxon>
        <taxon>Actinomycetota</taxon>
        <taxon>Actinomycetes</taxon>
        <taxon>Micrococcales</taxon>
        <taxon>Jonesiaceae</taxon>
        <taxon>Populibacterium</taxon>
    </lineage>
</organism>
<dbReference type="SUPFAM" id="SSF53850">
    <property type="entry name" value="Periplasmic binding protein-like II"/>
    <property type="match status" value="1"/>
</dbReference>
<dbReference type="RefSeq" id="WP_377465725.1">
    <property type="nucleotide sequence ID" value="NZ_JBHUOP010000002.1"/>
</dbReference>
<feature type="chain" id="PRO_5046676644" evidence="2">
    <location>
        <begin position="27"/>
        <end position="351"/>
    </location>
</feature>
<dbReference type="Gene3D" id="3.40.190.10">
    <property type="entry name" value="Periplasmic binding protein-like II"/>
    <property type="match status" value="2"/>
</dbReference>
<proteinExistence type="predicted"/>
<dbReference type="NCBIfam" id="TIGR01254">
    <property type="entry name" value="sfuA"/>
    <property type="match status" value="1"/>
</dbReference>
<gene>
    <name evidence="3" type="ORF">ACFSYH_05750</name>
</gene>
<dbReference type="Proteomes" id="UP001597391">
    <property type="component" value="Unassembled WGS sequence"/>
</dbReference>
<evidence type="ECO:0000256" key="2">
    <source>
        <dbReference type="SAM" id="SignalP"/>
    </source>
</evidence>
<sequence>MATPSFTTFVRTATASVLVLSLTACMAEPQDDAPENSLVRVVVHDSFQLSDELKAQFEQQSGYTLEVVTNGDGGALVNKLVLTKDAPLGDVAYGVDNTFASRALSEGVFEEYVPATEGALGAELRLSGGSELTPIDFGDVCLNIDSDYYATVDLAEPLEQDGFFNQAHAGSAVVTNPATSSPGLAFLFATIAKYGEDGYLDYWKQLKDNGLKIVDGWEDAYYVDFSFSGGDRPVVLSYASSPAFTATEDGSRTSTETLMSTCYRQVEYAGVLTGGANPEGAQAFIDFLISDEFQSTIAETMYMYPVSETAEIPEEWASFAPVPDAPATLDPALIDQKRDDWIKEWSAEILG</sequence>
<dbReference type="EMBL" id="JBHUOP010000002">
    <property type="protein sequence ID" value="MFD2840071.1"/>
    <property type="molecule type" value="Genomic_DNA"/>
</dbReference>
<evidence type="ECO:0000256" key="1">
    <source>
        <dbReference type="ARBA" id="ARBA00022729"/>
    </source>
</evidence>
<keyword evidence="4" id="KW-1185">Reference proteome</keyword>
<evidence type="ECO:0000313" key="4">
    <source>
        <dbReference type="Proteomes" id="UP001597391"/>
    </source>
</evidence>
<reference evidence="4" key="1">
    <citation type="journal article" date="2019" name="Int. J. Syst. Evol. Microbiol.">
        <title>The Global Catalogue of Microorganisms (GCM) 10K type strain sequencing project: providing services to taxonomists for standard genome sequencing and annotation.</title>
        <authorList>
            <consortium name="The Broad Institute Genomics Platform"/>
            <consortium name="The Broad Institute Genome Sequencing Center for Infectious Disease"/>
            <person name="Wu L."/>
            <person name="Ma J."/>
        </authorList>
    </citation>
    <scope>NUCLEOTIDE SEQUENCE [LARGE SCALE GENOMIC DNA]</scope>
    <source>
        <strain evidence="4">KCTC 33576</strain>
    </source>
</reference>
<evidence type="ECO:0000313" key="3">
    <source>
        <dbReference type="EMBL" id="MFD2840071.1"/>
    </source>
</evidence>